<dbReference type="InterPro" id="IPR041249">
    <property type="entry name" value="HEPN_DZIP3"/>
</dbReference>
<dbReference type="InterPro" id="IPR002110">
    <property type="entry name" value="Ankyrin_rpt"/>
</dbReference>
<evidence type="ECO:0000313" key="5">
    <source>
        <dbReference type="EMBL" id="CAB3983840.1"/>
    </source>
</evidence>
<feature type="domain" description="Nephrocystin 3-like N-terminal" evidence="3">
    <location>
        <begin position="291"/>
        <end position="457"/>
    </location>
</feature>
<keyword evidence="6" id="KW-1185">Reference proteome</keyword>
<protein>
    <submittedName>
        <fullName evidence="5">Ankyrin repeat domain-containing 50-like</fullName>
    </submittedName>
</protein>
<comment type="caution">
    <text evidence="5">The sequence shown here is derived from an EMBL/GenBank/DDBJ whole genome shotgun (WGS) entry which is preliminary data.</text>
</comment>
<feature type="domain" description="TANC1/2-like winged helix" evidence="4">
    <location>
        <begin position="566"/>
        <end position="699"/>
    </location>
</feature>
<evidence type="ECO:0000313" key="6">
    <source>
        <dbReference type="Proteomes" id="UP001152795"/>
    </source>
</evidence>
<dbReference type="InterPro" id="IPR056884">
    <property type="entry name" value="NPHP3-like_N"/>
</dbReference>
<dbReference type="InterPro" id="IPR036770">
    <property type="entry name" value="Ankyrin_rpt-contain_sf"/>
</dbReference>
<evidence type="ECO:0000259" key="2">
    <source>
        <dbReference type="Pfam" id="PF18738"/>
    </source>
</evidence>
<evidence type="ECO:0000256" key="1">
    <source>
        <dbReference type="ARBA" id="ARBA00022737"/>
    </source>
</evidence>
<organism evidence="5 6">
    <name type="scientific">Paramuricea clavata</name>
    <name type="common">Red gorgonian</name>
    <name type="synonym">Violescent sea-whip</name>
    <dbReference type="NCBI Taxonomy" id="317549"/>
    <lineage>
        <taxon>Eukaryota</taxon>
        <taxon>Metazoa</taxon>
        <taxon>Cnidaria</taxon>
        <taxon>Anthozoa</taxon>
        <taxon>Octocorallia</taxon>
        <taxon>Malacalcyonacea</taxon>
        <taxon>Plexauridae</taxon>
        <taxon>Paramuricea</taxon>
    </lineage>
</organism>
<dbReference type="EMBL" id="CACRXK020000664">
    <property type="protein sequence ID" value="CAB3983840.1"/>
    <property type="molecule type" value="Genomic_DNA"/>
</dbReference>
<dbReference type="InterPro" id="IPR058056">
    <property type="entry name" value="WH_TANC1/2"/>
</dbReference>
<evidence type="ECO:0000259" key="4">
    <source>
        <dbReference type="Pfam" id="PF25521"/>
    </source>
</evidence>
<dbReference type="SMART" id="SM00248">
    <property type="entry name" value="ANK"/>
    <property type="match status" value="6"/>
</dbReference>
<dbReference type="OrthoDB" id="5989012at2759"/>
<dbReference type="SUPFAM" id="SSF48403">
    <property type="entry name" value="Ankyrin repeat"/>
    <property type="match status" value="1"/>
</dbReference>
<proteinExistence type="predicted"/>
<reference evidence="5" key="1">
    <citation type="submission" date="2020-04" db="EMBL/GenBank/DDBJ databases">
        <authorList>
            <person name="Alioto T."/>
            <person name="Alioto T."/>
            <person name="Gomez Garrido J."/>
        </authorList>
    </citation>
    <scope>NUCLEOTIDE SEQUENCE</scope>
    <source>
        <strain evidence="5">A484AB</strain>
    </source>
</reference>
<sequence>MSSNHLKSNGAKLCRLIIDEGTETVRKYFDICRPPATLTTVLNANRTKLDTLHTKGVITDEQKELLFSPAGMPPTTSNKYDITLLFVLLRNICGLTAPSSTGSFKDNPPSTDKSPEADLVRIKYYRNKLAHRNNTELSDVELNTYWSNISDALVRLGADMGDLAKLKLKPLDEEEICIYIDQLNEWHEKDEKIEKILLEVLKQTEANRTIAKENARNTKYIMAGQHRTLILLGIILVFIVCELTILSFIHFWKERDHSRPHNLSHPQNFSYIQNFSNPDFVGREWVFRKLENILNTSDVRGVQLIADPGWGKSEIMKRLIHSSNSSAIIHENIIGHHFCKYNKKSTRDGKRLVENLVNSIGKKNTEFREFVDNDQLIKDELQSNCEESPVECFQKAIVEPLQKLNATGRNNSFILIDALDECLEKEERHKSIIVNILSSSDNVPELPTWVKLIVTSRNQAQATGKISKIHGFSTLQINVTNPRNLRDLRNYAKQTLQIFYSEVPSMEEKLPLNRSIDLAAEFSKGNFLFLERIIKLWRKYPDQMNAEYIPKNLGDIYATAFSERFEKADFSDFQPLLEVILASNSPPMLLELDKTLNYHYKNYNTRSTVLKLSEYFKSDIDQGPLEFHHQFFAEWLIKQTHGSNEIVVQKSRGHQYIVDYLFHFYSERQTDLTFKELSELCMHILHGEKATVSNRRKLSSLKVSDVREKIWNRTILHDLASRRDANGLIDVLIKQFKCVDILDLNSWTPAMYAVDAGSYENVNLFIDNGANVSYTVETRTCFSSDFIDPPSSYFFIPRFISSMSSIAAYRGYTKIAELLIKRGAKIEKADNCGWKPLHLAVLMAKFEIVQLYINKGAQPDLVSLHHAAARNHTEIVRFLLNTGVRDKCLPCKPGNRSSCSMNVNQFHHCFCETALHAAVSRDNLEMAKLILKNGNASVNCKHGSGGRTPLMEAFSRKNIQMVKELINAGADINADCEISLFSDWDCHGLKYATDAEMSLYIHYCDRSVCNGYRVIDFSFAHELWVMMIPLLNAVSSNNVRWSPTTIAVIYDQIDFINATWQQNLLCSQHRDNIALCGSL</sequence>
<dbReference type="PANTHER" id="PTHR46224">
    <property type="entry name" value="ANKYRIN REPEAT FAMILY PROTEIN"/>
    <property type="match status" value="1"/>
</dbReference>
<dbReference type="Pfam" id="PF24883">
    <property type="entry name" value="NPHP3_N"/>
    <property type="match status" value="1"/>
</dbReference>
<dbReference type="PROSITE" id="PS50088">
    <property type="entry name" value="ANK_REPEAT"/>
    <property type="match status" value="3"/>
</dbReference>
<dbReference type="InterPro" id="IPR027417">
    <property type="entry name" value="P-loop_NTPase"/>
</dbReference>
<dbReference type="Pfam" id="PF12796">
    <property type="entry name" value="Ank_2"/>
    <property type="match status" value="2"/>
</dbReference>
<dbReference type="Pfam" id="PF13637">
    <property type="entry name" value="Ank_4"/>
    <property type="match status" value="1"/>
</dbReference>
<dbReference type="SUPFAM" id="SSF52540">
    <property type="entry name" value="P-loop containing nucleoside triphosphate hydrolases"/>
    <property type="match status" value="1"/>
</dbReference>
<dbReference type="Gene3D" id="3.40.50.300">
    <property type="entry name" value="P-loop containing nucleotide triphosphate hydrolases"/>
    <property type="match status" value="1"/>
</dbReference>
<feature type="domain" description="DZIP3-like HEPN" evidence="2">
    <location>
        <begin position="35"/>
        <end position="174"/>
    </location>
</feature>
<dbReference type="AlphaFoldDB" id="A0A6S7GF56"/>
<keyword evidence="1" id="KW-0677">Repeat</keyword>
<dbReference type="Proteomes" id="UP001152795">
    <property type="component" value="Unassembled WGS sequence"/>
</dbReference>
<gene>
    <name evidence="5" type="ORF">PACLA_8A079442</name>
</gene>
<dbReference type="InterPro" id="IPR051616">
    <property type="entry name" value="Cul2-RING_E3_ligase_SR"/>
</dbReference>
<dbReference type="Pfam" id="PF25521">
    <property type="entry name" value="WHD_TANC1"/>
    <property type="match status" value="1"/>
</dbReference>
<dbReference type="Pfam" id="PF18738">
    <property type="entry name" value="HEPN_DZIP3"/>
    <property type="match status" value="1"/>
</dbReference>
<dbReference type="Gene3D" id="1.25.40.20">
    <property type="entry name" value="Ankyrin repeat-containing domain"/>
    <property type="match status" value="3"/>
</dbReference>
<evidence type="ECO:0000259" key="3">
    <source>
        <dbReference type="Pfam" id="PF24883"/>
    </source>
</evidence>
<dbReference type="PROSITE" id="PS50297">
    <property type="entry name" value="ANK_REP_REGION"/>
    <property type="match status" value="2"/>
</dbReference>
<dbReference type="PANTHER" id="PTHR46224:SF64">
    <property type="entry name" value="IQ MOTIF AND ANKYRIN REPEAT DOMAIN-CONTAINING PROTEIN 1"/>
    <property type="match status" value="1"/>
</dbReference>
<accession>A0A6S7GF56</accession>
<name>A0A6S7GF56_PARCT</name>